<evidence type="ECO:0000313" key="2">
    <source>
        <dbReference type="WBParaSite" id="Hba_07501"/>
    </source>
</evidence>
<sequence>MLTSISILTGIDTDLALFIDPTDRIPVMNLSAFPYLYLHYSATTTNKCRMGFALVCLHSAPLPLDSKSGAAMMTRPS</sequence>
<evidence type="ECO:0000313" key="1">
    <source>
        <dbReference type="Proteomes" id="UP000095283"/>
    </source>
</evidence>
<keyword evidence="1" id="KW-1185">Reference proteome</keyword>
<reference evidence="2" key="1">
    <citation type="submission" date="2016-11" db="UniProtKB">
        <authorList>
            <consortium name="WormBaseParasite"/>
        </authorList>
    </citation>
    <scope>IDENTIFICATION</scope>
</reference>
<proteinExistence type="predicted"/>
<accession>A0A1I7WQS4</accession>
<organism evidence="1 2">
    <name type="scientific">Heterorhabditis bacteriophora</name>
    <name type="common">Entomopathogenic nematode worm</name>
    <dbReference type="NCBI Taxonomy" id="37862"/>
    <lineage>
        <taxon>Eukaryota</taxon>
        <taxon>Metazoa</taxon>
        <taxon>Ecdysozoa</taxon>
        <taxon>Nematoda</taxon>
        <taxon>Chromadorea</taxon>
        <taxon>Rhabditida</taxon>
        <taxon>Rhabditina</taxon>
        <taxon>Rhabditomorpha</taxon>
        <taxon>Strongyloidea</taxon>
        <taxon>Heterorhabditidae</taxon>
        <taxon>Heterorhabditis</taxon>
    </lineage>
</organism>
<dbReference type="AlphaFoldDB" id="A0A1I7WQS4"/>
<name>A0A1I7WQS4_HETBA</name>
<dbReference type="WBParaSite" id="Hba_07501">
    <property type="protein sequence ID" value="Hba_07501"/>
    <property type="gene ID" value="Hba_07501"/>
</dbReference>
<protein>
    <submittedName>
        <fullName evidence="2">Uncharacterized protein</fullName>
    </submittedName>
</protein>
<dbReference type="Proteomes" id="UP000095283">
    <property type="component" value="Unplaced"/>
</dbReference>